<dbReference type="OrthoDB" id="5697269at2"/>
<accession>A0A0G3G9H7</accession>
<dbReference type="AlphaFoldDB" id="A0A0G3G9H7"/>
<dbReference type="EMBL" id="CP011367">
    <property type="protein sequence ID" value="AKJ95491.1"/>
    <property type="molecule type" value="Genomic_DNA"/>
</dbReference>
<evidence type="ECO:0000313" key="2">
    <source>
        <dbReference type="EMBL" id="AKJ95491.1"/>
    </source>
</evidence>
<sequence length="424" mass="45980">MPGKLIVGGLVVAAAGVGYYHYEVRQVEQKLDDMVEMLQPLGTLHYSDVGIGLGGELHVNGLLFEPNNTAIGRMRADRITLEAGNLWRLARLRHTLDARRLPRQLGFSVHGLTLPAGIAAGAQGDTPALWLDTAGCGAYQAAPPDALMAELGYRDIPLDFGAHYHLEEDRNSLTVHSTFGMGPLGQGTSTGRFDIQAASNRARDLAPALMTASLQSLTVGYADRGYYPALMEFCANEMEMALEDYTEHHKGAWVEAWRPFGVQPGPAMVDAYGRFIEDPKDVSLRIGPIDNPALLWANVDTPTHLLRRVESSLTVAGKHYGRVDLRPVTPGPARPTTTENTNLNTGPAASATAPDLSPVPNIALNALGDHIGRNLRIQLADGRARDGELLGIEEEHIRVRRRFGSGYMVVPIALSDIAEVRPLR</sequence>
<dbReference type="KEGG" id="tvr:TVD_09040"/>
<keyword evidence="3" id="KW-1185">Reference proteome</keyword>
<dbReference type="RefSeq" id="WP_047251413.1">
    <property type="nucleotide sequence ID" value="NZ_CP011367.1"/>
</dbReference>
<feature type="region of interest" description="Disordered" evidence="1">
    <location>
        <begin position="326"/>
        <end position="356"/>
    </location>
</feature>
<dbReference type="Proteomes" id="UP000064201">
    <property type="component" value="Chromosome"/>
</dbReference>
<gene>
    <name evidence="2" type="ORF">TVD_09040</name>
</gene>
<evidence type="ECO:0000313" key="3">
    <source>
        <dbReference type="Proteomes" id="UP000064201"/>
    </source>
</evidence>
<organism evidence="2 3">
    <name type="scientific">Thioalkalivibrio versutus</name>
    <dbReference type="NCBI Taxonomy" id="106634"/>
    <lineage>
        <taxon>Bacteria</taxon>
        <taxon>Pseudomonadati</taxon>
        <taxon>Pseudomonadota</taxon>
        <taxon>Gammaproteobacteria</taxon>
        <taxon>Chromatiales</taxon>
        <taxon>Ectothiorhodospiraceae</taxon>
        <taxon>Thioalkalivibrio</taxon>
    </lineage>
</organism>
<evidence type="ECO:0000256" key="1">
    <source>
        <dbReference type="SAM" id="MobiDB-lite"/>
    </source>
</evidence>
<name>A0A0G3G9H7_9GAMM</name>
<proteinExistence type="predicted"/>
<reference evidence="2 3" key="1">
    <citation type="submission" date="2015-04" db="EMBL/GenBank/DDBJ databases">
        <title>Complete Sequence for the Genome of the Thioalkalivibrio versutus D301.</title>
        <authorList>
            <person name="Mu T."/>
            <person name="Zhou J."/>
            <person name="Xu X."/>
        </authorList>
    </citation>
    <scope>NUCLEOTIDE SEQUENCE [LARGE SCALE GENOMIC DNA]</scope>
    <source>
        <strain evidence="2 3">D301</strain>
    </source>
</reference>
<protein>
    <submittedName>
        <fullName evidence="2">Uncharacterized protein</fullName>
    </submittedName>
</protein>
<feature type="compositionally biased region" description="Polar residues" evidence="1">
    <location>
        <begin position="335"/>
        <end position="347"/>
    </location>
</feature>
<dbReference type="PATRIC" id="fig|106634.4.peg.1849"/>